<evidence type="ECO:0000256" key="6">
    <source>
        <dbReference type="ARBA" id="ARBA00023125"/>
    </source>
</evidence>
<proteinExistence type="predicted"/>
<evidence type="ECO:0000256" key="3">
    <source>
        <dbReference type="ARBA" id="ARBA00022771"/>
    </source>
</evidence>
<evidence type="ECO:0000256" key="5">
    <source>
        <dbReference type="ARBA" id="ARBA00023015"/>
    </source>
</evidence>
<keyword evidence="7" id="KW-0371">Homeobox</keyword>
<dbReference type="OMA" id="NYTPMHH"/>
<dbReference type="GO" id="GO:0000976">
    <property type="term" value="F:transcription cis-regulatory region binding"/>
    <property type="evidence" value="ECO:0000318"/>
    <property type="project" value="GO_Central"/>
</dbReference>
<dbReference type="NCBIfam" id="TIGR01566">
    <property type="entry name" value="ZF_HD_prot_N"/>
    <property type="match status" value="1"/>
</dbReference>
<dbReference type="PROSITE" id="PS51523">
    <property type="entry name" value="ZF_HD_DIMER"/>
    <property type="match status" value="1"/>
</dbReference>
<dbReference type="InterPro" id="IPR009057">
    <property type="entry name" value="Homeodomain-like_sf"/>
</dbReference>
<sequence length="308" mass="33864">MELKPQEDDVTAPVSSLGFAHFALASRRIDNGAPVLGAAPQTLDDHSPQQRPILHPHQPHPDDDVKPEREDSNPDPVSFAFSRSSALPAPAGSKPKPSPSPSVRYRECLRNHAASVGGSVYDGCGEFMPAGEDGTAGALRCAACECHRNFHRKEVDGETLHLSTSFRRGLVPPLQLPPPPLASPYQRYSVGVVHSPMVTPMSVAFGGGGGGNESSSEDLNLFGSDHLHRHAATAPPFSKKRFRTKFTQEQKDRMMEFAERVGWRIQKQNEEEVERFCGEIGVRRQVLKVWMHNNKNNVKNKQPSEEPA</sequence>
<organism evidence="12">
    <name type="scientific">Eucalyptus grandis</name>
    <name type="common">Flooded gum</name>
    <dbReference type="NCBI Taxonomy" id="71139"/>
    <lineage>
        <taxon>Eukaryota</taxon>
        <taxon>Viridiplantae</taxon>
        <taxon>Streptophyta</taxon>
        <taxon>Embryophyta</taxon>
        <taxon>Tracheophyta</taxon>
        <taxon>Spermatophyta</taxon>
        <taxon>Magnoliopsida</taxon>
        <taxon>eudicotyledons</taxon>
        <taxon>Gunneridae</taxon>
        <taxon>Pentapetalae</taxon>
        <taxon>rosids</taxon>
        <taxon>malvids</taxon>
        <taxon>Myrtales</taxon>
        <taxon>Myrtaceae</taxon>
        <taxon>Myrtoideae</taxon>
        <taxon>Eucalypteae</taxon>
        <taxon>Eucalyptus</taxon>
    </lineage>
</organism>
<feature type="compositionally biased region" description="Low complexity" evidence="10">
    <location>
        <begin position="84"/>
        <end position="95"/>
    </location>
</feature>
<gene>
    <name evidence="12" type="ORF">EUGRSUZ_F01575</name>
</gene>
<dbReference type="NCBIfam" id="TIGR01565">
    <property type="entry name" value="homeo_ZF_HD"/>
    <property type="match status" value="1"/>
</dbReference>
<evidence type="ECO:0000256" key="8">
    <source>
        <dbReference type="ARBA" id="ARBA00023163"/>
    </source>
</evidence>
<keyword evidence="6" id="KW-0238">DNA-binding</keyword>
<accession>A0A059BP84</accession>
<feature type="compositionally biased region" description="Basic and acidic residues" evidence="10">
    <location>
        <begin position="59"/>
        <end position="72"/>
    </location>
</feature>
<dbReference type="InterPro" id="IPR006456">
    <property type="entry name" value="ZF_HD_homeobox_Cys/His_dimer"/>
</dbReference>
<evidence type="ECO:0000313" key="12">
    <source>
        <dbReference type="EMBL" id="KCW67854.1"/>
    </source>
</evidence>
<dbReference type="GO" id="GO:0008270">
    <property type="term" value="F:zinc ion binding"/>
    <property type="evidence" value="ECO:0007669"/>
    <property type="project" value="UniProtKB-KW"/>
</dbReference>
<dbReference type="EMBL" id="KK198758">
    <property type="protein sequence ID" value="KCW67854.1"/>
    <property type="molecule type" value="Genomic_DNA"/>
</dbReference>
<evidence type="ECO:0000256" key="4">
    <source>
        <dbReference type="ARBA" id="ARBA00022833"/>
    </source>
</evidence>
<keyword evidence="2" id="KW-0479">Metal-binding</keyword>
<reference evidence="12" key="1">
    <citation type="submission" date="2013-07" db="EMBL/GenBank/DDBJ databases">
        <title>The genome of Eucalyptus grandis.</title>
        <authorList>
            <person name="Schmutz J."/>
            <person name="Hayes R."/>
            <person name="Myburg A."/>
            <person name="Tuskan G."/>
            <person name="Grattapaglia D."/>
            <person name="Rokhsar D.S."/>
        </authorList>
    </citation>
    <scope>NUCLEOTIDE SEQUENCE</scope>
    <source>
        <tissue evidence="12">Leaf extractions</tissue>
    </source>
</reference>
<feature type="domain" description="ZF-HD dimerization-type" evidence="11">
    <location>
        <begin position="105"/>
        <end position="154"/>
    </location>
</feature>
<dbReference type="FunCoup" id="A0A059BP84">
    <property type="interactions" value="2"/>
</dbReference>
<dbReference type="AlphaFoldDB" id="A0A059BP84"/>
<keyword evidence="3" id="KW-0863">Zinc-finger</keyword>
<dbReference type="STRING" id="71139.A0A059BP84"/>
<evidence type="ECO:0000256" key="9">
    <source>
        <dbReference type="ARBA" id="ARBA00023242"/>
    </source>
</evidence>
<dbReference type="GO" id="GO:0005634">
    <property type="term" value="C:nucleus"/>
    <property type="evidence" value="ECO:0000318"/>
    <property type="project" value="GO_Central"/>
</dbReference>
<dbReference type="eggNOG" id="ENOG502QZSB">
    <property type="taxonomic scope" value="Eukaryota"/>
</dbReference>
<evidence type="ECO:0000256" key="2">
    <source>
        <dbReference type="ARBA" id="ARBA00022723"/>
    </source>
</evidence>
<dbReference type="Gene3D" id="1.10.10.60">
    <property type="entry name" value="Homeodomain-like"/>
    <property type="match status" value="1"/>
</dbReference>
<protein>
    <recommendedName>
        <fullName evidence="11">ZF-HD dimerization-type domain-containing protein</fullName>
    </recommendedName>
</protein>
<dbReference type="SUPFAM" id="SSF46689">
    <property type="entry name" value="Homeodomain-like"/>
    <property type="match status" value="1"/>
</dbReference>
<evidence type="ECO:0000256" key="10">
    <source>
        <dbReference type="SAM" id="MobiDB-lite"/>
    </source>
</evidence>
<dbReference type="Gramene" id="KCW67854">
    <property type="protein sequence ID" value="KCW67854"/>
    <property type="gene ID" value="EUGRSUZ_F01575"/>
</dbReference>
<keyword evidence="8" id="KW-0804">Transcription</keyword>
<keyword evidence="4" id="KW-0862">Zinc</keyword>
<dbReference type="KEGG" id="egr:104448762"/>
<dbReference type="PANTHER" id="PTHR31948:SF60">
    <property type="entry name" value="ZINC-FINGER HOMEODOMAIN PROTEIN 5"/>
    <property type="match status" value="1"/>
</dbReference>
<dbReference type="Pfam" id="PF04770">
    <property type="entry name" value="ZF-HD_dimer"/>
    <property type="match status" value="1"/>
</dbReference>
<dbReference type="FunFam" id="1.10.10.60:FF:000257">
    <property type="entry name" value="Zinc-finger homeodomain protein 2"/>
    <property type="match status" value="1"/>
</dbReference>
<evidence type="ECO:0000256" key="7">
    <source>
        <dbReference type="ARBA" id="ARBA00023155"/>
    </source>
</evidence>
<dbReference type="InterPro" id="IPR006455">
    <property type="entry name" value="Homeodomain_ZF_HD"/>
</dbReference>
<keyword evidence="5" id="KW-0805">Transcription regulation</keyword>
<dbReference type="GO" id="GO:0003700">
    <property type="term" value="F:DNA-binding transcription factor activity"/>
    <property type="evidence" value="ECO:0000318"/>
    <property type="project" value="GO_Central"/>
</dbReference>
<comment type="subcellular location">
    <subcellularLocation>
        <location evidence="1">Nucleus</location>
    </subcellularLocation>
</comment>
<evidence type="ECO:0000259" key="11">
    <source>
        <dbReference type="PROSITE" id="PS51523"/>
    </source>
</evidence>
<feature type="region of interest" description="Disordered" evidence="10">
    <location>
        <begin position="33"/>
        <end position="104"/>
    </location>
</feature>
<name>A0A059BP84_EUCGR</name>
<dbReference type="InParanoid" id="A0A059BP84"/>
<evidence type="ECO:0000256" key="1">
    <source>
        <dbReference type="ARBA" id="ARBA00004123"/>
    </source>
</evidence>
<keyword evidence="9" id="KW-0539">Nucleus</keyword>
<dbReference type="OrthoDB" id="1910053at2759"/>
<dbReference type="PANTHER" id="PTHR31948">
    <property type="entry name" value="ZINC-FINGER HOMEODOMAIN PROTEIN 2"/>
    <property type="match status" value="1"/>
</dbReference>
<dbReference type="GO" id="GO:0006355">
    <property type="term" value="P:regulation of DNA-templated transcription"/>
    <property type="evidence" value="ECO:0000318"/>
    <property type="project" value="GO_Central"/>
</dbReference>